<reference evidence="2 3" key="1">
    <citation type="journal article" date="2018" name="Genome Res.">
        <title>The genomic architecture and molecular evolution of ant odorant receptors.</title>
        <authorList>
            <person name="McKenzie S.K."/>
            <person name="Kronauer D.J.C."/>
        </authorList>
    </citation>
    <scope>NUCLEOTIDE SEQUENCE [LARGE SCALE GENOMIC DNA]</scope>
    <source>
        <strain evidence="2">Clonal line C1</strain>
    </source>
</reference>
<dbReference type="EMBL" id="QOIP01000007">
    <property type="protein sequence ID" value="RLU20886.1"/>
    <property type="molecule type" value="Genomic_DNA"/>
</dbReference>
<feature type="region of interest" description="Disordered" evidence="1">
    <location>
        <begin position="82"/>
        <end position="108"/>
    </location>
</feature>
<protein>
    <submittedName>
        <fullName evidence="2">Uncharacterized protein</fullName>
    </submittedName>
</protein>
<sequence>MRIVFKGSVHRVVSDDSTPRITGFAETVVKLTLAKADVKSKKKTDASGTLALTQNTMKTDARSIFKEDTKDIITRFSKDGKSKSKLSVGSAEKSSSVSGEEATPVQKKTCTDGKLLADSKYTTREKSIKKYNNVKRSKGGGEGDRIYQRFTRTMFREDTTDVEELLGRSVTTQVSPKLIMSPSSRTKPKTSLHLKTNKVDPVDDANISEENRVSEEVTSGITHATGTVQEIELAESSDPVEQQNACRCESRKSSKSASNNSKRYVTLFMSNLRDTYYCEFCRPYKCSESVGFVFSKQSHVFICNRTNKTVNLIFFIVLDIKKFRYSGTEKATVCFV</sequence>
<gene>
    <name evidence="2" type="ORF">DMN91_007500</name>
</gene>
<evidence type="ECO:0000313" key="2">
    <source>
        <dbReference type="EMBL" id="RLU20886.1"/>
    </source>
</evidence>
<dbReference type="Proteomes" id="UP000279307">
    <property type="component" value="Chromosome 7"/>
</dbReference>
<proteinExistence type="predicted"/>
<comment type="caution">
    <text evidence="2">The sequence shown here is derived from an EMBL/GenBank/DDBJ whole genome shotgun (WGS) entry which is preliminary data.</text>
</comment>
<dbReference type="OrthoDB" id="7606993at2759"/>
<accession>A0A3L8DKQ4</accession>
<organism evidence="2 3">
    <name type="scientific">Ooceraea biroi</name>
    <name type="common">Clonal raider ant</name>
    <name type="synonym">Cerapachys biroi</name>
    <dbReference type="NCBI Taxonomy" id="2015173"/>
    <lineage>
        <taxon>Eukaryota</taxon>
        <taxon>Metazoa</taxon>
        <taxon>Ecdysozoa</taxon>
        <taxon>Arthropoda</taxon>
        <taxon>Hexapoda</taxon>
        <taxon>Insecta</taxon>
        <taxon>Pterygota</taxon>
        <taxon>Neoptera</taxon>
        <taxon>Endopterygota</taxon>
        <taxon>Hymenoptera</taxon>
        <taxon>Apocrita</taxon>
        <taxon>Aculeata</taxon>
        <taxon>Formicoidea</taxon>
        <taxon>Formicidae</taxon>
        <taxon>Dorylinae</taxon>
        <taxon>Ooceraea</taxon>
    </lineage>
</organism>
<evidence type="ECO:0000256" key="1">
    <source>
        <dbReference type="SAM" id="MobiDB-lite"/>
    </source>
</evidence>
<dbReference type="AlphaFoldDB" id="A0A3L8DKQ4"/>
<evidence type="ECO:0000313" key="3">
    <source>
        <dbReference type="Proteomes" id="UP000279307"/>
    </source>
</evidence>
<feature type="compositionally biased region" description="Low complexity" evidence="1">
    <location>
        <begin position="85"/>
        <end position="102"/>
    </location>
</feature>
<name>A0A3L8DKQ4_OOCBI</name>